<accession>A0A3S5AZF7</accession>
<evidence type="ECO:0000313" key="2">
    <source>
        <dbReference type="Proteomes" id="UP000784294"/>
    </source>
</evidence>
<comment type="caution">
    <text evidence="1">The sequence shown here is derived from an EMBL/GenBank/DDBJ whole genome shotgun (WGS) entry which is preliminary data.</text>
</comment>
<reference evidence="1" key="1">
    <citation type="submission" date="2018-11" db="EMBL/GenBank/DDBJ databases">
        <authorList>
            <consortium name="Pathogen Informatics"/>
        </authorList>
    </citation>
    <scope>NUCLEOTIDE SEQUENCE</scope>
</reference>
<sequence>MFRTFSRLNPTARLLCVIGIHSFSAWKSRTASAVASLYGQFVYRDWPVDVSLSR</sequence>
<evidence type="ECO:0000313" key="1">
    <source>
        <dbReference type="EMBL" id="VEL08929.1"/>
    </source>
</evidence>
<dbReference type="AlphaFoldDB" id="A0A3S5AZF7"/>
<keyword evidence="2" id="KW-1185">Reference proteome</keyword>
<dbReference type="Proteomes" id="UP000784294">
    <property type="component" value="Unassembled WGS sequence"/>
</dbReference>
<protein>
    <submittedName>
        <fullName evidence="1">Uncharacterized protein</fullName>
    </submittedName>
</protein>
<gene>
    <name evidence="1" type="ORF">PXEA_LOCUS2369</name>
</gene>
<organism evidence="1 2">
    <name type="scientific">Protopolystoma xenopodis</name>
    <dbReference type="NCBI Taxonomy" id="117903"/>
    <lineage>
        <taxon>Eukaryota</taxon>
        <taxon>Metazoa</taxon>
        <taxon>Spiralia</taxon>
        <taxon>Lophotrochozoa</taxon>
        <taxon>Platyhelminthes</taxon>
        <taxon>Monogenea</taxon>
        <taxon>Polyopisthocotylea</taxon>
        <taxon>Polystomatidea</taxon>
        <taxon>Polystomatidae</taxon>
        <taxon>Protopolystoma</taxon>
    </lineage>
</organism>
<dbReference type="EMBL" id="CAAALY010005081">
    <property type="protein sequence ID" value="VEL08929.1"/>
    <property type="molecule type" value="Genomic_DNA"/>
</dbReference>
<name>A0A3S5AZF7_9PLAT</name>
<proteinExistence type="predicted"/>